<organism evidence="1 2">
    <name type="scientific">Acropora cervicornis</name>
    <name type="common">Staghorn coral</name>
    <dbReference type="NCBI Taxonomy" id="6130"/>
    <lineage>
        <taxon>Eukaryota</taxon>
        <taxon>Metazoa</taxon>
        <taxon>Cnidaria</taxon>
        <taxon>Anthozoa</taxon>
        <taxon>Hexacorallia</taxon>
        <taxon>Scleractinia</taxon>
        <taxon>Astrocoeniina</taxon>
        <taxon>Acroporidae</taxon>
        <taxon>Acropora</taxon>
    </lineage>
</organism>
<reference evidence="1" key="2">
    <citation type="journal article" date="2023" name="Science">
        <title>Genomic signatures of disease resistance in endangered staghorn corals.</title>
        <authorList>
            <person name="Vollmer S.V."/>
            <person name="Selwyn J.D."/>
            <person name="Despard B.A."/>
            <person name="Roesel C.L."/>
        </authorList>
    </citation>
    <scope>NUCLEOTIDE SEQUENCE</scope>
    <source>
        <strain evidence="1">K2</strain>
    </source>
</reference>
<dbReference type="AlphaFoldDB" id="A0AAD9Q2A1"/>
<evidence type="ECO:0000313" key="1">
    <source>
        <dbReference type="EMBL" id="KAK2553333.1"/>
    </source>
</evidence>
<dbReference type="EMBL" id="JARQWQ010000078">
    <property type="protein sequence ID" value="KAK2553333.1"/>
    <property type="molecule type" value="Genomic_DNA"/>
</dbReference>
<evidence type="ECO:0000313" key="2">
    <source>
        <dbReference type="Proteomes" id="UP001249851"/>
    </source>
</evidence>
<comment type="caution">
    <text evidence="1">The sequence shown here is derived from an EMBL/GenBank/DDBJ whole genome shotgun (WGS) entry which is preliminary data.</text>
</comment>
<reference evidence="1" key="1">
    <citation type="journal article" date="2023" name="G3 (Bethesda)">
        <title>Whole genome assembly and annotation of the endangered Caribbean coral Acropora cervicornis.</title>
        <authorList>
            <person name="Selwyn J.D."/>
            <person name="Vollmer S.V."/>
        </authorList>
    </citation>
    <scope>NUCLEOTIDE SEQUENCE</scope>
    <source>
        <strain evidence="1">K2</strain>
    </source>
</reference>
<sequence>MFTVGNVDRYIDRYIGRRSGRQSIDSRSTLGRLSIVLQRISSSDIRATQREKDQGVTENWCHVLLEEGYSSELASIDN</sequence>
<keyword evidence="2" id="KW-1185">Reference proteome</keyword>
<proteinExistence type="predicted"/>
<gene>
    <name evidence="1" type="ORF">P5673_025304</name>
</gene>
<protein>
    <submittedName>
        <fullName evidence="1">Uncharacterized protein</fullName>
    </submittedName>
</protein>
<name>A0AAD9Q2A1_ACRCE</name>
<accession>A0AAD9Q2A1</accession>
<dbReference type="Proteomes" id="UP001249851">
    <property type="component" value="Unassembled WGS sequence"/>
</dbReference>